<dbReference type="CDD" id="cd00956">
    <property type="entry name" value="Transaldolase_FSA"/>
    <property type="match status" value="1"/>
</dbReference>
<dbReference type="AlphaFoldDB" id="A0A2T0LE79"/>
<organism evidence="4 5">
    <name type="scientific">Planifilum fimeticola</name>
    <dbReference type="NCBI Taxonomy" id="201975"/>
    <lineage>
        <taxon>Bacteria</taxon>
        <taxon>Bacillati</taxon>
        <taxon>Bacillota</taxon>
        <taxon>Bacilli</taxon>
        <taxon>Bacillales</taxon>
        <taxon>Thermoactinomycetaceae</taxon>
        <taxon>Planifilum</taxon>
    </lineage>
</organism>
<dbReference type="GO" id="GO:0005737">
    <property type="term" value="C:cytoplasm"/>
    <property type="evidence" value="ECO:0007669"/>
    <property type="project" value="UniProtKB-SubCell"/>
</dbReference>
<dbReference type="PROSITE" id="PS01054">
    <property type="entry name" value="TRANSALDOLASE_1"/>
    <property type="match status" value="1"/>
</dbReference>
<keyword evidence="3" id="KW-0704">Schiff base</keyword>
<dbReference type="InterPro" id="IPR013785">
    <property type="entry name" value="Aldolase_TIM"/>
</dbReference>
<comment type="caution">
    <text evidence="4">The sequence shown here is derived from an EMBL/GenBank/DDBJ whole genome shotgun (WGS) entry which is preliminary data.</text>
</comment>
<evidence type="ECO:0000256" key="3">
    <source>
        <dbReference type="ARBA" id="ARBA00023270"/>
    </source>
</evidence>
<dbReference type="PROSITE" id="PS00958">
    <property type="entry name" value="TRANSALDOLASE_2"/>
    <property type="match status" value="1"/>
</dbReference>
<accession>A0A2T0LE79</accession>
<dbReference type="FunFam" id="3.20.20.70:FF:000018">
    <property type="entry name" value="Probable transaldolase"/>
    <property type="match status" value="1"/>
</dbReference>
<sequence length="226" mass="24879">MKLYIDSADVEKIARIQDYYPVTGVTTNPTILAAEGRPYLETLKEIRSIIGMEKEIFVQVLGNWAEEMLEEGKYILDTIPGNVLMKVPVTEEGLKAIRMLSSEGIPVLATTIYTGMQALLAAMAGAKYVAPYVNRINNLPGNGRQVVSEIVALFDRFDMGCEVLAASFKNVQQVYDAVLAGAHAVTVDPDIIEKFVAFPSTKEDVSDFQQKWQAAFGPDHTNLMKG</sequence>
<keyword evidence="5" id="KW-1185">Reference proteome</keyword>
<evidence type="ECO:0000256" key="2">
    <source>
        <dbReference type="ARBA" id="ARBA00022490"/>
    </source>
</evidence>
<dbReference type="GO" id="GO:0016832">
    <property type="term" value="F:aldehyde-lyase activity"/>
    <property type="evidence" value="ECO:0007669"/>
    <property type="project" value="InterPro"/>
</dbReference>
<dbReference type="InterPro" id="IPR018225">
    <property type="entry name" value="Transaldolase_AS"/>
</dbReference>
<proteinExistence type="predicted"/>
<dbReference type="PANTHER" id="PTHR10683:SF36">
    <property type="entry name" value="TRANSALDOLASE"/>
    <property type="match status" value="1"/>
</dbReference>
<evidence type="ECO:0000313" key="5">
    <source>
        <dbReference type="Proteomes" id="UP000237797"/>
    </source>
</evidence>
<dbReference type="PANTHER" id="PTHR10683">
    <property type="entry name" value="TRANSALDOLASE"/>
    <property type="match status" value="1"/>
</dbReference>
<protein>
    <submittedName>
        <fullName evidence="4">Fructose-6-phosphate aldolase 2</fullName>
    </submittedName>
</protein>
<dbReference type="Proteomes" id="UP000237797">
    <property type="component" value="Unassembled WGS sequence"/>
</dbReference>
<dbReference type="OrthoDB" id="9807051at2"/>
<keyword evidence="2" id="KW-0963">Cytoplasm</keyword>
<evidence type="ECO:0000256" key="1">
    <source>
        <dbReference type="ARBA" id="ARBA00004496"/>
    </source>
</evidence>
<evidence type="ECO:0000313" key="4">
    <source>
        <dbReference type="EMBL" id="PRX40423.1"/>
    </source>
</evidence>
<dbReference type="RefSeq" id="WP_106345243.1">
    <property type="nucleotide sequence ID" value="NZ_PVNE01000013.1"/>
</dbReference>
<reference evidence="4 5" key="1">
    <citation type="submission" date="2018-03" db="EMBL/GenBank/DDBJ databases">
        <title>Genomic Encyclopedia of Archaeal and Bacterial Type Strains, Phase II (KMG-II): from individual species to whole genera.</title>
        <authorList>
            <person name="Goeker M."/>
        </authorList>
    </citation>
    <scope>NUCLEOTIDE SEQUENCE [LARGE SCALE GENOMIC DNA]</scope>
    <source>
        <strain evidence="4 5">DSM 44946</strain>
    </source>
</reference>
<comment type="subcellular location">
    <subcellularLocation>
        <location evidence="1">Cytoplasm</location>
    </subcellularLocation>
</comment>
<gene>
    <name evidence="4" type="ORF">CLV97_1139</name>
</gene>
<dbReference type="Pfam" id="PF00923">
    <property type="entry name" value="TAL_FSA"/>
    <property type="match status" value="1"/>
</dbReference>
<dbReference type="Gene3D" id="3.20.20.70">
    <property type="entry name" value="Aldolase class I"/>
    <property type="match status" value="1"/>
</dbReference>
<dbReference type="GO" id="GO:0005975">
    <property type="term" value="P:carbohydrate metabolic process"/>
    <property type="evidence" value="ECO:0007669"/>
    <property type="project" value="InterPro"/>
</dbReference>
<name>A0A2T0LE79_9BACL</name>
<dbReference type="InterPro" id="IPR033919">
    <property type="entry name" value="TSA/FSA_arc/bac"/>
</dbReference>
<dbReference type="EMBL" id="PVNE01000013">
    <property type="protein sequence ID" value="PRX40423.1"/>
    <property type="molecule type" value="Genomic_DNA"/>
</dbReference>
<dbReference type="SUPFAM" id="SSF51569">
    <property type="entry name" value="Aldolase"/>
    <property type="match status" value="1"/>
</dbReference>
<dbReference type="InterPro" id="IPR001585">
    <property type="entry name" value="TAL/FSA"/>
</dbReference>